<keyword evidence="5" id="KW-0812">Transmembrane</keyword>
<reference evidence="7 8" key="1">
    <citation type="submission" date="2022-12" db="EMBL/GenBank/DDBJ databases">
        <title>Chromosome-level genome of Tegillarca granosa.</title>
        <authorList>
            <person name="Kim J."/>
        </authorList>
    </citation>
    <scope>NUCLEOTIDE SEQUENCE [LARGE SCALE GENOMIC DNA]</scope>
    <source>
        <strain evidence="7">Teg-2019</strain>
        <tissue evidence="7">Adductor muscle</tissue>
    </source>
</reference>
<evidence type="ECO:0000256" key="2">
    <source>
        <dbReference type="ARBA" id="ARBA00022741"/>
    </source>
</evidence>
<evidence type="ECO:0000313" key="7">
    <source>
        <dbReference type="EMBL" id="KAJ8315485.1"/>
    </source>
</evidence>
<dbReference type="Pfam" id="PF00609">
    <property type="entry name" value="DAGK_acc"/>
    <property type="match status" value="1"/>
</dbReference>
<sequence>MCSFNCKTKDSIIQKWGYADEPVSKVLSYVEEGPVVQLDSDNLPLDVFNNYFSLGADAHVALEFHESREANPEKFNSRFWNKMFYAGAGGRDLLKRSWKGLAEHIQVVCDASLYASGTTPWGNPSSVGFEPQRHDDGCLEVIGFTYSSLATLYVGGHGERLVQCSNVKLTTVKPIPMQVDGEPCRLQPSVINISLRTQANMVMKPKRRGSMPIVNDLCVDFINVQVHCMDTMSKFFFKDVNIICRMTLYLWNHSFLVGIIPYYLKYNMWSLAAH</sequence>
<dbReference type="Proteomes" id="UP001217089">
    <property type="component" value="Unassembled WGS sequence"/>
</dbReference>
<feature type="transmembrane region" description="Helical" evidence="5">
    <location>
        <begin position="242"/>
        <end position="264"/>
    </location>
</feature>
<dbReference type="PANTHER" id="PTHR11255:SF80">
    <property type="entry name" value="EYE-SPECIFIC DIACYLGLYCEROL KINASE"/>
    <property type="match status" value="1"/>
</dbReference>
<keyword evidence="4" id="KW-0067">ATP-binding</keyword>
<evidence type="ECO:0000313" key="8">
    <source>
        <dbReference type="Proteomes" id="UP001217089"/>
    </source>
</evidence>
<dbReference type="EMBL" id="JARBDR010000337">
    <property type="protein sequence ID" value="KAJ8315485.1"/>
    <property type="molecule type" value="Genomic_DNA"/>
</dbReference>
<dbReference type="Gene3D" id="2.60.200.40">
    <property type="match status" value="1"/>
</dbReference>
<evidence type="ECO:0000256" key="4">
    <source>
        <dbReference type="ARBA" id="ARBA00022840"/>
    </source>
</evidence>
<keyword evidence="3" id="KW-0418">Kinase</keyword>
<dbReference type="SUPFAM" id="SSF111331">
    <property type="entry name" value="NAD kinase/diacylglycerol kinase-like"/>
    <property type="match status" value="1"/>
</dbReference>
<evidence type="ECO:0000256" key="3">
    <source>
        <dbReference type="ARBA" id="ARBA00022777"/>
    </source>
</evidence>
<feature type="domain" description="Diacylglycerol kinase accessory" evidence="6">
    <location>
        <begin position="47"/>
        <end position="183"/>
    </location>
</feature>
<accession>A0ABQ9FDU4</accession>
<comment type="caution">
    <text evidence="7">The sequence shown here is derived from an EMBL/GenBank/DDBJ whole genome shotgun (WGS) entry which is preliminary data.</text>
</comment>
<gene>
    <name evidence="7" type="ORF">KUTeg_007635</name>
</gene>
<organism evidence="7 8">
    <name type="scientific">Tegillarca granosa</name>
    <name type="common">Malaysian cockle</name>
    <name type="synonym">Anadara granosa</name>
    <dbReference type="NCBI Taxonomy" id="220873"/>
    <lineage>
        <taxon>Eukaryota</taxon>
        <taxon>Metazoa</taxon>
        <taxon>Spiralia</taxon>
        <taxon>Lophotrochozoa</taxon>
        <taxon>Mollusca</taxon>
        <taxon>Bivalvia</taxon>
        <taxon>Autobranchia</taxon>
        <taxon>Pteriomorphia</taxon>
        <taxon>Arcoida</taxon>
        <taxon>Arcoidea</taxon>
        <taxon>Arcidae</taxon>
        <taxon>Tegillarca</taxon>
    </lineage>
</organism>
<evidence type="ECO:0000259" key="6">
    <source>
        <dbReference type="SMART" id="SM00045"/>
    </source>
</evidence>
<keyword evidence="8" id="KW-1185">Reference proteome</keyword>
<dbReference type="InterPro" id="IPR016064">
    <property type="entry name" value="NAD/diacylglycerol_kinase_sf"/>
</dbReference>
<proteinExistence type="predicted"/>
<name>A0ABQ9FDU4_TEGGR</name>
<keyword evidence="5" id="KW-1133">Transmembrane helix</keyword>
<keyword evidence="5" id="KW-0472">Membrane</keyword>
<evidence type="ECO:0000256" key="5">
    <source>
        <dbReference type="SAM" id="Phobius"/>
    </source>
</evidence>
<keyword evidence="2" id="KW-0547">Nucleotide-binding</keyword>
<dbReference type="InterPro" id="IPR000756">
    <property type="entry name" value="Diacylglycerol_kin_accessory"/>
</dbReference>
<dbReference type="PANTHER" id="PTHR11255">
    <property type="entry name" value="DIACYLGLYCEROL KINASE"/>
    <property type="match status" value="1"/>
</dbReference>
<dbReference type="InterPro" id="IPR037607">
    <property type="entry name" value="DGK"/>
</dbReference>
<keyword evidence="1" id="KW-0808">Transferase</keyword>
<evidence type="ECO:0000256" key="1">
    <source>
        <dbReference type="ARBA" id="ARBA00022679"/>
    </source>
</evidence>
<protein>
    <recommendedName>
        <fullName evidence="6">Diacylglycerol kinase accessory domain-containing protein</fullName>
    </recommendedName>
</protein>
<dbReference type="SMART" id="SM00045">
    <property type="entry name" value="DAGKa"/>
    <property type="match status" value="1"/>
</dbReference>